<dbReference type="PROSITE" id="PS51257">
    <property type="entry name" value="PROKAR_LIPOPROTEIN"/>
    <property type="match status" value="1"/>
</dbReference>
<dbReference type="PANTHER" id="PTHR36051">
    <property type="entry name" value="DYNAMIN"/>
    <property type="match status" value="1"/>
</dbReference>
<gene>
    <name evidence="1" type="ORF">R1flu_008921</name>
</gene>
<evidence type="ECO:0000313" key="1">
    <source>
        <dbReference type="EMBL" id="KAL2641334.1"/>
    </source>
</evidence>
<sequence length="273" mass="28964">MDRQFPFTLRVGQLMTGVGAGCGIGIGLGYPIAVGSIPVLGDVVRPITSAGSQAFGGVGYRAMGLLKNLGVKNLKAGVGCGFGIGHGFGAGLALKPGVVQQVTHSAQKKLTELTSHFQKQPLVTEAEKINPPVVVQSSSSLPDGLVVTKKLEEAPPAMAARNGPSNLTQNSVVSAQAVDSASPEKNVLEDLRNENQILRTLLRHQELIEDLVEENASLRHMLKERVELQVAEASLDVKAVAIFVAPEYSLEMYSLFLLIFKCFISSCSLKGCL</sequence>
<dbReference type="Proteomes" id="UP001605036">
    <property type="component" value="Unassembled WGS sequence"/>
</dbReference>
<evidence type="ECO:0000313" key="2">
    <source>
        <dbReference type="Proteomes" id="UP001605036"/>
    </source>
</evidence>
<reference evidence="1 2" key="1">
    <citation type="submission" date="2024-09" db="EMBL/GenBank/DDBJ databases">
        <title>Chromosome-scale assembly of Riccia fluitans.</title>
        <authorList>
            <person name="Paukszto L."/>
            <person name="Sawicki J."/>
            <person name="Karawczyk K."/>
            <person name="Piernik-Szablinska J."/>
            <person name="Szczecinska M."/>
            <person name="Mazdziarz M."/>
        </authorList>
    </citation>
    <scope>NUCLEOTIDE SEQUENCE [LARGE SCALE GENOMIC DNA]</scope>
    <source>
        <strain evidence="1">Rf_01</strain>
        <tissue evidence="1">Aerial parts of the thallus</tissue>
    </source>
</reference>
<keyword evidence="2" id="KW-1185">Reference proteome</keyword>
<dbReference type="AlphaFoldDB" id="A0ABD1Z1T2"/>
<protein>
    <submittedName>
        <fullName evidence="1">Uncharacterized protein</fullName>
    </submittedName>
</protein>
<proteinExistence type="predicted"/>
<dbReference type="PANTHER" id="PTHR36051:SF2">
    <property type="entry name" value="DYNAMIN"/>
    <property type="match status" value="1"/>
</dbReference>
<organism evidence="1 2">
    <name type="scientific">Riccia fluitans</name>
    <dbReference type="NCBI Taxonomy" id="41844"/>
    <lineage>
        <taxon>Eukaryota</taxon>
        <taxon>Viridiplantae</taxon>
        <taxon>Streptophyta</taxon>
        <taxon>Embryophyta</taxon>
        <taxon>Marchantiophyta</taxon>
        <taxon>Marchantiopsida</taxon>
        <taxon>Marchantiidae</taxon>
        <taxon>Marchantiales</taxon>
        <taxon>Ricciaceae</taxon>
        <taxon>Riccia</taxon>
    </lineage>
</organism>
<accession>A0ABD1Z1T2</accession>
<comment type="caution">
    <text evidence="1">The sequence shown here is derived from an EMBL/GenBank/DDBJ whole genome shotgun (WGS) entry which is preliminary data.</text>
</comment>
<dbReference type="EMBL" id="JBHFFA010000002">
    <property type="protein sequence ID" value="KAL2641334.1"/>
    <property type="molecule type" value="Genomic_DNA"/>
</dbReference>
<name>A0ABD1Z1T2_9MARC</name>